<dbReference type="RefSeq" id="WP_283075946.1">
    <property type="nucleotide sequence ID" value="NZ_CP121671.1"/>
</dbReference>
<dbReference type="Proteomes" id="UP001221597">
    <property type="component" value="Chromosome"/>
</dbReference>
<protein>
    <submittedName>
        <fullName evidence="1">Uncharacterized protein</fullName>
    </submittedName>
</protein>
<organism evidence="1 2">
    <name type="scientific">Halobacillus naozhouensis</name>
    <dbReference type="NCBI Taxonomy" id="554880"/>
    <lineage>
        <taxon>Bacteria</taxon>
        <taxon>Bacillati</taxon>
        <taxon>Bacillota</taxon>
        <taxon>Bacilli</taxon>
        <taxon>Bacillales</taxon>
        <taxon>Bacillaceae</taxon>
        <taxon>Halobacillus</taxon>
    </lineage>
</organism>
<evidence type="ECO:0000313" key="1">
    <source>
        <dbReference type="EMBL" id="WFT73941.1"/>
    </source>
</evidence>
<sequence length="273" mass="31467">MENKESLYLTHNEIYVLLGLIKAPIAFGIDAPFLALSNEEVKKEWEGVIISLRDRNLLGKDEDGEFWIDEDMITSLSVMAYSNVVIQVDSLYKMTSHSTFYVAEEFVIECEKLNNKLFRLQQLDEPNVAIKNVILPRVGLDHKNASKSGILTLPGTFINECIDNKSYLNIDDENVRNLNDSNQSLSLWKDLKKSLNRSERISRMVMYYFTDNNWKVEGVFAVFSPSNNWTLRMIEKDGKEYLQAKQVDLLGLTKEYGAVLERTLKDKDYIISK</sequence>
<proteinExistence type="predicted"/>
<accession>A0ABY8IZ93</accession>
<evidence type="ECO:0000313" key="2">
    <source>
        <dbReference type="Proteomes" id="UP001221597"/>
    </source>
</evidence>
<dbReference type="EMBL" id="CP121671">
    <property type="protein sequence ID" value="WFT73941.1"/>
    <property type="molecule type" value="Genomic_DNA"/>
</dbReference>
<gene>
    <name evidence="1" type="ORF">P9989_16425</name>
</gene>
<reference evidence="1 2" key="1">
    <citation type="submission" date="2023-04" db="EMBL/GenBank/DDBJ databases">
        <title>Genome sequence of Halobacillus naozhouensis KACC 21980.</title>
        <authorList>
            <person name="Kim S."/>
            <person name="Heo J."/>
            <person name="Kwon S.-W."/>
        </authorList>
    </citation>
    <scope>NUCLEOTIDE SEQUENCE [LARGE SCALE GENOMIC DNA]</scope>
    <source>
        <strain evidence="1 2">KCTC 13234</strain>
    </source>
</reference>
<keyword evidence="2" id="KW-1185">Reference proteome</keyword>
<name>A0ABY8IZ93_9BACI</name>